<keyword evidence="4" id="KW-0804">Transcription</keyword>
<keyword evidence="8" id="KW-1185">Reference proteome</keyword>
<dbReference type="Gene3D" id="3.20.20.80">
    <property type="entry name" value="Glycosidases"/>
    <property type="match status" value="2"/>
</dbReference>
<dbReference type="Pfam" id="PF17137">
    <property type="entry name" value="DUF5110"/>
    <property type="match status" value="1"/>
</dbReference>
<dbReference type="Gene3D" id="2.60.40.1760">
    <property type="entry name" value="glycosyl hydrolase (family 31)"/>
    <property type="match status" value="1"/>
</dbReference>
<evidence type="ECO:0000256" key="3">
    <source>
        <dbReference type="ARBA" id="ARBA00023125"/>
    </source>
</evidence>
<dbReference type="SUPFAM" id="SSF51445">
    <property type="entry name" value="(Trans)glycosidases"/>
    <property type="match status" value="1"/>
</dbReference>
<evidence type="ECO:0000256" key="2">
    <source>
        <dbReference type="ARBA" id="ARBA00023015"/>
    </source>
</evidence>
<name>A0ABV5W4F3_9BACL</name>
<dbReference type="Pfam" id="PF21365">
    <property type="entry name" value="Glyco_hydro_31_3rd"/>
    <property type="match status" value="1"/>
</dbReference>
<dbReference type="PANTHER" id="PTHR43863:SF2">
    <property type="entry name" value="MALTASE-GLUCOAMYLASE"/>
    <property type="match status" value="1"/>
</dbReference>
<gene>
    <name evidence="7" type="ORF">ACFFNY_28110</name>
</gene>
<evidence type="ECO:0000313" key="7">
    <source>
        <dbReference type="EMBL" id="MFB9755459.1"/>
    </source>
</evidence>
<evidence type="ECO:0000313" key="8">
    <source>
        <dbReference type="Proteomes" id="UP001589619"/>
    </source>
</evidence>
<evidence type="ECO:0000256" key="5">
    <source>
        <dbReference type="RuleBase" id="RU361185"/>
    </source>
</evidence>
<dbReference type="InterPro" id="IPR033403">
    <property type="entry name" value="DUF5110"/>
</dbReference>
<dbReference type="PROSITE" id="PS00041">
    <property type="entry name" value="HTH_ARAC_FAMILY_1"/>
    <property type="match status" value="1"/>
</dbReference>
<reference evidence="7 8" key="1">
    <citation type="submission" date="2024-09" db="EMBL/GenBank/DDBJ databases">
        <authorList>
            <person name="Sun Q."/>
            <person name="Mori K."/>
        </authorList>
    </citation>
    <scope>NUCLEOTIDE SEQUENCE [LARGE SCALE GENOMIC DNA]</scope>
    <source>
        <strain evidence="7 8">JCM 12520</strain>
    </source>
</reference>
<comment type="similarity">
    <text evidence="1 5">Belongs to the glycosyl hydrolase 31 family.</text>
</comment>
<keyword evidence="3" id="KW-0238">DNA-binding</keyword>
<dbReference type="Pfam" id="PF01055">
    <property type="entry name" value="Glyco_hydro_31_2nd"/>
    <property type="match status" value="2"/>
</dbReference>
<protein>
    <submittedName>
        <fullName evidence="7">Helix-turn-helix domain-containing protein</fullName>
    </submittedName>
</protein>
<dbReference type="SUPFAM" id="SSF74650">
    <property type="entry name" value="Galactose mutarotase-like"/>
    <property type="match status" value="1"/>
</dbReference>
<organism evidence="7 8">
    <name type="scientific">Paenibacillus hodogayensis</name>
    <dbReference type="NCBI Taxonomy" id="279208"/>
    <lineage>
        <taxon>Bacteria</taxon>
        <taxon>Bacillati</taxon>
        <taxon>Bacillota</taxon>
        <taxon>Bacilli</taxon>
        <taxon>Bacillales</taxon>
        <taxon>Paenibacillaceae</taxon>
        <taxon>Paenibacillus</taxon>
    </lineage>
</organism>
<keyword evidence="2" id="KW-0805">Transcription regulation</keyword>
<feature type="domain" description="HTH araC/xylS-type" evidence="6">
    <location>
        <begin position="859"/>
        <end position="955"/>
    </location>
</feature>
<proteinExistence type="inferred from homology"/>
<dbReference type="InterPro" id="IPR017853">
    <property type="entry name" value="GH"/>
</dbReference>
<dbReference type="Pfam" id="PF12833">
    <property type="entry name" value="HTH_18"/>
    <property type="match status" value="1"/>
</dbReference>
<dbReference type="CDD" id="cd14752">
    <property type="entry name" value="GH31_N"/>
    <property type="match status" value="1"/>
</dbReference>
<dbReference type="InterPro" id="IPR000322">
    <property type="entry name" value="Glyco_hydro_31_TIM"/>
</dbReference>
<keyword evidence="5" id="KW-0378">Hydrolase</keyword>
<dbReference type="InterPro" id="IPR048395">
    <property type="entry name" value="Glyco_hydro_31_C"/>
</dbReference>
<dbReference type="PANTHER" id="PTHR43863">
    <property type="entry name" value="HYDROLASE, PUTATIVE (AFU_ORTHOLOGUE AFUA_1G03140)-RELATED"/>
    <property type="match status" value="1"/>
</dbReference>
<evidence type="ECO:0000256" key="4">
    <source>
        <dbReference type="ARBA" id="ARBA00023163"/>
    </source>
</evidence>
<dbReference type="SUPFAM" id="SSF46689">
    <property type="entry name" value="Homeodomain-like"/>
    <property type="match status" value="2"/>
</dbReference>
<dbReference type="Gene3D" id="2.60.40.1180">
    <property type="entry name" value="Golgi alpha-mannosidase II"/>
    <property type="match status" value="2"/>
</dbReference>
<dbReference type="Gene3D" id="1.10.10.60">
    <property type="entry name" value="Homeodomain-like"/>
    <property type="match status" value="2"/>
</dbReference>
<dbReference type="InterPro" id="IPR013780">
    <property type="entry name" value="Glyco_hydro_b"/>
</dbReference>
<dbReference type="InterPro" id="IPR051816">
    <property type="entry name" value="Glycosyl_Hydrolase_31"/>
</dbReference>
<dbReference type="InterPro" id="IPR009057">
    <property type="entry name" value="Homeodomain-like_sf"/>
</dbReference>
<dbReference type="InterPro" id="IPR011013">
    <property type="entry name" value="Gal_mutarotase_sf_dom"/>
</dbReference>
<dbReference type="InterPro" id="IPR018062">
    <property type="entry name" value="HTH_AraC-typ_CS"/>
</dbReference>
<evidence type="ECO:0000259" key="6">
    <source>
        <dbReference type="PROSITE" id="PS01124"/>
    </source>
</evidence>
<keyword evidence="5" id="KW-0326">Glycosidase</keyword>
<dbReference type="InterPro" id="IPR018060">
    <property type="entry name" value="HTH_AraC"/>
</dbReference>
<dbReference type="SUPFAM" id="SSF51011">
    <property type="entry name" value="Glycosyl hydrolase domain"/>
    <property type="match status" value="1"/>
</dbReference>
<dbReference type="EMBL" id="JBHMAG010000018">
    <property type="protein sequence ID" value="MFB9755459.1"/>
    <property type="molecule type" value="Genomic_DNA"/>
</dbReference>
<comment type="caution">
    <text evidence="7">The sequence shown here is derived from an EMBL/GenBank/DDBJ whole genome shotgun (WGS) entry which is preliminary data.</text>
</comment>
<accession>A0ABV5W4F3</accession>
<dbReference type="PROSITE" id="PS01124">
    <property type="entry name" value="HTH_ARAC_FAMILY_2"/>
    <property type="match status" value="1"/>
</dbReference>
<sequence>MNCTATSATGLLSAGLYINIAPIAPDTFHIRLNRTGTFAACGPLASLGLVAPPAADVLWNSAESEEAIELNTGLASLRIERLCGAIGLYDRNGSLLARLSGLSPIDADDFEARFDLTGGELVYGLGDQYDTPLMKRGCSVTIGLRVGRVHAPVPLLLSDAGWALLSDTEMEHEFDVGRSEPDQLLIRGAGSEWGFYWMVGGNLAELLGKAAELTGPAALLPKWAYGLTFICNQQSTARDLIEDGLKFRREGIPCDMLGLEPSWMDRPFDYENPVRWNQDRFYIPQWMPEGEHTFMGALKTMGFKLSLSLPLPEKKRIGDEKPASGAFYELLRPFVAQGVKGFKLCTSLPFPPEARAAVSADQGEESVSLTEAGSISGSIMEGFANQTGRRPMIYSPVGYTGIQKYAAMWSGGRQQPHLSVLSLGLSGIPHMSVAMNLHTPAGIHFGFLQPWSEVNSWAYWRHPLLLEKRLLDMFKAYARLRYRLLPYIYSAAHVAVRTGLPIARAMPLAFPGDAKAAATQNQYMFGDELLVGVFTERVYLPEGEWINYWTGERHHGPTDLHCDVPEPFGGPLFVRAGAIVPMAPDMEYVHQQSTERLELHLYPGRANACTLYEDDGVSLDYLRGQTAETHIGCRYEKQSLLLEIAPRSGDFYGMPGERTWEIVVHMHNKPAAVRVDGELWREVSGSRKQPVPGTWSVQRKAGTIRLTVREQTAKRREPLCITLAFSIASEARLAAKPAQAAGSRRTVGEWEKEVEIGLETGDADKALSALAQWWEVRTTSAGAPGELREHWLYMNGLFVRSVERKGRTLSEVAGDEQLRLLQLEPDHDAGQAYESLRQLAALIVDYDNRQGGRTHETVRLATDMIMQEIDRELSLQAVADRLHLNSSYLSRRFKKEIGMPFSDYVLEKKMELARELLLAGSTVGAAAEHTGYKDASYFIRVFRKYWGVTPGEMKP</sequence>
<dbReference type="RefSeq" id="WP_344908472.1">
    <property type="nucleotide sequence ID" value="NZ_BAAAYO010000006.1"/>
</dbReference>
<dbReference type="Proteomes" id="UP001589619">
    <property type="component" value="Unassembled WGS sequence"/>
</dbReference>
<evidence type="ECO:0000256" key="1">
    <source>
        <dbReference type="ARBA" id="ARBA00007806"/>
    </source>
</evidence>
<dbReference type="SMART" id="SM00342">
    <property type="entry name" value="HTH_ARAC"/>
    <property type="match status" value="1"/>
</dbReference>